<organism evidence="5 6">
    <name type="scientific">Acidihalobacter ferrooxydans</name>
    <dbReference type="NCBI Taxonomy" id="1765967"/>
    <lineage>
        <taxon>Bacteria</taxon>
        <taxon>Pseudomonadati</taxon>
        <taxon>Pseudomonadota</taxon>
        <taxon>Gammaproteobacteria</taxon>
        <taxon>Chromatiales</taxon>
        <taxon>Ectothiorhodospiraceae</taxon>
        <taxon>Acidihalobacter</taxon>
    </lineage>
</organism>
<name>A0A1P8UK13_9GAMM</name>
<dbReference type="InterPro" id="IPR003439">
    <property type="entry name" value="ABC_transporter-like_ATP-bd"/>
</dbReference>
<dbReference type="PANTHER" id="PTHR43776:SF6">
    <property type="entry name" value="DIPEPTIDE TRANSPORT ATP-BINDING PROTEIN DPPF"/>
    <property type="match status" value="1"/>
</dbReference>
<keyword evidence="3 5" id="KW-0067">ATP-binding</keyword>
<dbReference type="InterPro" id="IPR017871">
    <property type="entry name" value="ABC_transporter-like_CS"/>
</dbReference>
<dbReference type="GO" id="GO:0015833">
    <property type="term" value="P:peptide transport"/>
    <property type="evidence" value="ECO:0007669"/>
    <property type="project" value="InterPro"/>
</dbReference>
<dbReference type="OrthoDB" id="9784450at2"/>
<evidence type="ECO:0000256" key="1">
    <source>
        <dbReference type="ARBA" id="ARBA00022448"/>
    </source>
</evidence>
<dbReference type="AlphaFoldDB" id="A0A1P8UK13"/>
<dbReference type="GO" id="GO:0016887">
    <property type="term" value="F:ATP hydrolysis activity"/>
    <property type="evidence" value="ECO:0007669"/>
    <property type="project" value="InterPro"/>
</dbReference>
<dbReference type="SUPFAM" id="SSF52540">
    <property type="entry name" value="P-loop containing nucleoside triphosphate hydrolases"/>
    <property type="match status" value="1"/>
</dbReference>
<keyword evidence="1" id="KW-0813">Transport</keyword>
<dbReference type="InterPro" id="IPR013563">
    <property type="entry name" value="Oligopep_ABC_C"/>
</dbReference>
<accession>A0A1P8UK13</accession>
<dbReference type="GO" id="GO:0055085">
    <property type="term" value="P:transmembrane transport"/>
    <property type="evidence" value="ECO:0007669"/>
    <property type="project" value="UniProtKB-ARBA"/>
</dbReference>
<dbReference type="EMBL" id="CP019434">
    <property type="protein sequence ID" value="APZ44171.1"/>
    <property type="molecule type" value="Genomic_DNA"/>
</dbReference>
<dbReference type="NCBIfam" id="TIGR01727">
    <property type="entry name" value="oligo_HPY"/>
    <property type="match status" value="1"/>
</dbReference>
<dbReference type="PANTHER" id="PTHR43776">
    <property type="entry name" value="TRANSPORT ATP-BINDING PROTEIN"/>
    <property type="match status" value="1"/>
</dbReference>
<evidence type="ECO:0000313" key="6">
    <source>
        <dbReference type="Proteomes" id="UP000243807"/>
    </source>
</evidence>
<dbReference type="InterPro" id="IPR050319">
    <property type="entry name" value="ABC_transp_ATP-bind"/>
</dbReference>
<dbReference type="Proteomes" id="UP000243807">
    <property type="component" value="Chromosome"/>
</dbReference>
<dbReference type="Gene3D" id="3.40.50.300">
    <property type="entry name" value="P-loop containing nucleotide triphosphate hydrolases"/>
    <property type="match status" value="1"/>
</dbReference>
<dbReference type="InterPro" id="IPR027417">
    <property type="entry name" value="P-loop_NTPase"/>
</dbReference>
<evidence type="ECO:0000313" key="5">
    <source>
        <dbReference type="EMBL" id="APZ44171.1"/>
    </source>
</evidence>
<feature type="domain" description="ABC transporter" evidence="4">
    <location>
        <begin position="16"/>
        <end position="265"/>
    </location>
</feature>
<keyword evidence="2" id="KW-0547">Nucleotide-binding</keyword>
<evidence type="ECO:0000256" key="2">
    <source>
        <dbReference type="ARBA" id="ARBA00022741"/>
    </source>
</evidence>
<dbReference type="RefSeq" id="WP_076837794.1">
    <property type="nucleotide sequence ID" value="NZ_CP019434.1"/>
</dbReference>
<dbReference type="GO" id="GO:0005524">
    <property type="term" value="F:ATP binding"/>
    <property type="evidence" value="ECO:0007669"/>
    <property type="project" value="UniProtKB-KW"/>
</dbReference>
<dbReference type="Pfam" id="PF08352">
    <property type="entry name" value="oligo_HPY"/>
    <property type="match status" value="1"/>
</dbReference>
<dbReference type="InterPro" id="IPR003593">
    <property type="entry name" value="AAA+_ATPase"/>
</dbReference>
<dbReference type="PROSITE" id="PS00211">
    <property type="entry name" value="ABC_TRANSPORTER_1"/>
    <property type="match status" value="1"/>
</dbReference>
<dbReference type="NCBIfam" id="NF008453">
    <property type="entry name" value="PRK11308.1"/>
    <property type="match status" value="1"/>
</dbReference>
<dbReference type="FunFam" id="3.40.50.300:FF:000016">
    <property type="entry name" value="Oligopeptide ABC transporter ATP-binding component"/>
    <property type="match status" value="1"/>
</dbReference>
<dbReference type="KEGG" id="afy:BW247_14650"/>
<gene>
    <name evidence="5" type="primary">dppF</name>
    <name evidence="5" type="ORF">BW247_14650</name>
</gene>
<dbReference type="Pfam" id="PF00005">
    <property type="entry name" value="ABC_tran"/>
    <property type="match status" value="1"/>
</dbReference>
<dbReference type="STRING" id="1765967.BW247_14650"/>
<sequence>MNAIIDNTRKDPTVLMRADKLTRHYAVNRGLFAPKATVRALEDISFELYPARTLAVVGESGCGKSTLARQVTFMETPTAGRIELHGKAVALADRAALKQARAQIQIIFQDPYGSLNPRKKIRSVLEEPLIINTKMSAAERRERVDWMMRKVGLRPEHGARYPHMFSGGQRQRIAIARALMLNPKVVVADEPVSALDVSVQAQVLNLLMDLGEEFGVAYLFVSHDLSVVQHIADDVMVMYLGRTVEFGAKKTVFETPLHPYTRALMAATPRINPSDRKVRIAVKGELPSPLDPPTGCAFHTRCPHQVERCVQERPALRAVAGRQIACHRAENVYALEIEAAAGSA</sequence>
<protein>
    <submittedName>
        <fullName evidence="5">Dipeptide ABC transporter ATP-binding protein</fullName>
    </submittedName>
</protein>
<dbReference type="CDD" id="cd03257">
    <property type="entry name" value="ABC_NikE_OppD_transporters"/>
    <property type="match status" value="1"/>
</dbReference>
<evidence type="ECO:0000259" key="4">
    <source>
        <dbReference type="PROSITE" id="PS50893"/>
    </source>
</evidence>
<proteinExistence type="predicted"/>
<dbReference type="PROSITE" id="PS50893">
    <property type="entry name" value="ABC_TRANSPORTER_2"/>
    <property type="match status" value="1"/>
</dbReference>
<evidence type="ECO:0000256" key="3">
    <source>
        <dbReference type="ARBA" id="ARBA00022840"/>
    </source>
</evidence>
<dbReference type="SMART" id="SM00382">
    <property type="entry name" value="AAA"/>
    <property type="match status" value="1"/>
</dbReference>
<reference evidence="5 6" key="1">
    <citation type="submission" date="2017-01" db="EMBL/GenBank/DDBJ databases">
        <title>Draft sequence of Acidihalobacter ferrooxidans strain DSM 14175 (strain V8).</title>
        <authorList>
            <person name="Khaleque H.N."/>
            <person name="Ramsay J.P."/>
            <person name="Murphy R.J.T."/>
            <person name="Kaksonen A.H."/>
            <person name="Boxall N.J."/>
            <person name="Watkin E.L.J."/>
        </authorList>
    </citation>
    <scope>NUCLEOTIDE SEQUENCE [LARGE SCALE GENOMIC DNA]</scope>
    <source>
        <strain evidence="5 6">V8</strain>
    </source>
</reference>
<keyword evidence="6" id="KW-1185">Reference proteome</keyword>